<evidence type="ECO:0000313" key="2">
    <source>
        <dbReference type="EMBL" id="CBW77424.1"/>
    </source>
</evidence>
<geneLocation type="plasmid" evidence="2 3">
    <name>pBRH02</name>
</geneLocation>
<dbReference type="KEGG" id="brh:RBRH_00736"/>
<evidence type="ECO:0000313" key="3">
    <source>
        <dbReference type="Proteomes" id="UP000007437"/>
    </source>
</evidence>
<organism evidence="2 3">
    <name type="scientific">Mycetohabitans rhizoxinica (strain DSM 19002 / CIP 109453 / HKI 454)</name>
    <name type="common">Paraburkholderia rhizoxinica</name>
    <dbReference type="NCBI Taxonomy" id="882378"/>
    <lineage>
        <taxon>Bacteria</taxon>
        <taxon>Pseudomonadati</taxon>
        <taxon>Pseudomonadota</taxon>
        <taxon>Betaproteobacteria</taxon>
        <taxon>Burkholderiales</taxon>
        <taxon>Burkholderiaceae</taxon>
        <taxon>Mycetohabitans</taxon>
    </lineage>
</organism>
<dbReference type="HOGENOM" id="CLU_1718906_0_0_4"/>
<sequence>MRRSSAIAQASKGNWYNRTSTSPRLLSFDSIGPPAHASSRSPLMIAERTTESTSTSPNETALSVATVVKTVCDQRLRYGGVGAQTLPVSQRCSRTNKWLEFADPCQRPAAACLRQLDVTWDGLATASGISPRPARDENVPDAEYVEGLPPPS</sequence>
<feature type="region of interest" description="Disordered" evidence="1">
    <location>
        <begin position="126"/>
        <end position="152"/>
    </location>
</feature>
<gene>
    <name evidence="2" type="ordered locus">RBRH_00736</name>
</gene>
<proteinExistence type="predicted"/>
<dbReference type="Proteomes" id="UP000007437">
    <property type="component" value="Plasmid pBRH02"/>
</dbReference>
<name>E5AWC2_MYCRK</name>
<reference evidence="2 3" key="2">
    <citation type="journal article" date="2011" name="J. Bacteriol.">
        <title>Complete genome sequence of Burkholderia rhizoxinica, an endosymbiont of Rhizopus microsporus.</title>
        <authorList>
            <person name="Lackner G."/>
            <person name="Moebius N."/>
            <person name="Partida-Martinez L."/>
            <person name="Hertweck C."/>
        </authorList>
    </citation>
    <scope>NUCLEOTIDE SEQUENCE [LARGE SCALE GENOMIC DNA]</scope>
    <source>
        <strain evidence="3">DSM 19002 / CIP 109453 / HKI 454</strain>
        <plasmid evidence="2 3">pBRH02</plasmid>
    </source>
</reference>
<dbReference type="AlphaFoldDB" id="E5AWC2"/>
<feature type="region of interest" description="Disordered" evidence="1">
    <location>
        <begin position="30"/>
        <end position="58"/>
    </location>
</feature>
<evidence type="ECO:0000256" key="1">
    <source>
        <dbReference type="SAM" id="MobiDB-lite"/>
    </source>
</evidence>
<protein>
    <submittedName>
        <fullName evidence="2">Uncharacterized protein</fullName>
    </submittedName>
</protein>
<keyword evidence="2" id="KW-0614">Plasmid</keyword>
<reference key="1">
    <citation type="submission" date="2010-09" db="EMBL/GenBank/DDBJ databases">
        <title>Complete genome sequence of Burkholderia rhizoxinica, the endosymbiont of the phytopathogenic fungus Rhizopus microsporus.</title>
        <authorList>
            <person name="Lackner G."/>
            <person name="Moebius N."/>
            <person name="Partida-Martinez L.P."/>
            <person name="Hertweck C."/>
        </authorList>
    </citation>
    <scope>NUCLEOTIDE SEQUENCE</scope>
    <source>
        <strain>HKI 454</strain>
    </source>
</reference>
<accession>E5AWC2</accession>
<dbReference type="EMBL" id="FR687361">
    <property type="protein sequence ID" value="CBW77424.1"/>
    <property type="molecule type" value="Genomic_DNA"/>
</dbReference>